<dbReference type="Pfam" id="PF21683">
    <property type="entry name" value="GpP-like_1st"/>
    <property type="match status" value="1"/>
</dbReference>
<protein>
    <submittedName>
        <fullName evidence="4">Uncharacterized protein</fullName>
    </submittedName>
</protein>
<dbReference type="AlphaFoldDB" id="A0A564G7V8"/>
<reference evidence="3" key="2">
    <citation type="journal article" date="2021" name="Front. Microbiol.">
        <title>Comprehensive Comparative Genomics and Phenotyping of Methylobacterium Species.</title>
        <authorList>
            <person name="Alessa O."/>
            <person name="Ogura Y."/>
            <person name="Fujitani Y."/>
            <person name="Takami H."/>
            <person name="Hayashi T."/>
            <person name="Sahin N."/>
            <person name="Tani A."/>
        </authorList>
    </citation>
    <scope>NUCLEOTIDE SEQUENCE</scope>
    <source>
        <strain evidence="3">DSM 22415</strain>
    </source>
</reference>
<dbReference type="Proteomes" id="UP001055303">
    <property type="component" value="Unassembled WGS sequence"/>
</dbReference>
<dbReference type="InterPro" id="IPR049354">
    <property type="entry name" value="GpP-like_N"/>
</dbReference>
<evidence type="ECO:0000313" key="6">
    <source>
        <dbReference type="Proteomes" id="UP001055303"/>
    </source>
</evidence>
<proteinExistence type="predicted"/>
<dbReference type="Gene3D" id="3.30.1920.10">
    <property type="entry name" value="Baseplate protein-like domains - 2 layer sandwich fold"/>
    <property type="match status" value="1"/>
</dbReference>
<dbReference type="InterPro" id="IPR053981">
    <property type="entry name" value="Gp44/GpP-like_2nd"/>
</dbReference>
<dbReference type="PIRSF" id="PIRSF004440">
    <property type="entry name" value="GpP"/>
    <property type="match status" value="1"/>
</dbReference>
<evidence type="ECO:0000313" key="4">
    <source>
        <dbReference type="EMBL" id="VUF16106.1"/>
    </source>
</evidence>
<dbReference type="EMBL" id="BPQI01000245">
    <property type="protein sequence ID" value="GJD59716.1"/>
    <property type="molecule type" value="Genomic_DNA"/>
</dbReference>
<dbReference type="InterPro" id="IPR023399">
    <property type="entry name" value="Baseplate-like_2-layer_sand"/>
</dbReference>
<name>A0A564G7V8_9HYPH</name>
<dbReference type="RefSeq" id="WP_144769297.1">
    <property type="nucleotide sequence ID" value="NZ_BPQI01000245.1"/>
</dbReference>
<evidence type="ECO:0000259" key="2">
    <source>
        <dbReference type="Pfam" id="PF22255"/>
    </source>
</evidence>
<gene>
    <name evidence="3" type="ORF">IFDJLNFL_5647</name>
    <name evidence="4" type="ORF">MTDSW087_05857</name>
</gene>
<sequence length="377" mass="40501">MKDPDLDASISVGGQIYRNWLSVRVTRVYAASFSDFAFEGAEPGGDGRGWAALRIKPGERCQIILAGVKVIDGYVVDRQVGIDANTHAVLIQGRSLTREIARSTPQAKQYRGYTFEAIARAMAKEHGVKVIVKDPPKGWDKPIRNFIADPFLKTWGNLERLGRKRGVIMHDDKDGNLVLSGAPIAGGSVADLIEDDNILALRGIVSDNNVFSKIVAVGQDQGSDTSFGRKVAEVQAETKNPLGAPGSVLNVPGEHTMDGKDAENRANTQTGTYLGTDIDLTVTVHGWVRPDGQLWDVRDPISVRSPSMFPDGDGTARLGVRAVTFLQGPMGTVTQLNLVHPNALSMINPQVPKGEVPSIINSSGEAARYMPPDGADA</sequence>
<organism evidence="4 5">
    <name type="scientific">Methylobacterium dankookense</name>
    <dbReference type="NCBI Taxonomy" id="560405"/>
    <lineage>
        <taxon>Bacteria</taxon>
        <taxon>Pseudomonadati</taxon>
        <taxon>Pseudomonadota</taxon>
        <taxon>Alphaproteobacteria</taxon>
        <taxon>Hyphomicrobiales</taxon>
        <taxon>Methylobacteriaceae</taxon>
        <taxon>Methylobacterium</taxon>
    </lineage>
</organism>
<dbReference type="EMBL" id="CABFVH010000096">
    <property type="protein sequence ID" value="VUF16106.1"/>
    <property type="molecule type" value="Genomic_DNA"/>
</dbReference>
<dbReference type="Gene3D" id="3.55.50.10">
    <property type="entry name" value="Baseplate protein-like domains"/>
    <property type="match status" value="1"/>
</dbReference>
<dbReference type="Pfam" id="PF22255">
    <property type="entry name" value="Gp44-like_2nd"/>
    <property type="match status" value="1"/>
</dbReference>
<evidence type="ECO:0000259" key="1">
    <source>
        <dbReference type="Pfam" id="PF21683"/>
    </source>
</evidence>
<evidence type="ECO:0000313" key="5">
    <source>
        <dbReference type="Proteomes" id="UP000401717"/>
    </source>
</evidence>
<accession>A0A564G7V8</accession>
<dbReference type="InterPro" id="IPR026276">
    <property type="entry name" value="Baseplate_GpP"/>
</dbReference>
<dbReference type="OrthoDB" id="8198839at2"/>
<feature type="domain" description="Baseplate hub protein gp44-like N-terminal" evidence="1">
    <location>
        <begin position="9"/>
        <end position="95"/>
    </location>
</feature>
<dbReference type="Gene3D" id="2.30.300.10">
    <property type="entry name" value="Baseplate protein-like domain - beta roll fold"/>
    <property type="match status" value="1"/>
</dbReference>
<reference evidence="3" key="3">
    <citation type="submission" date="2021-08" db="EMBL/GenBank/DDBJ databases">
        <authorList>
            <person name="Tani A."/>
            <person name="Ola A."/>
            <person name="Ogura Y."/>
            <person name="Katsura K."/>
            <person name="Hayashi T."/>
        </authorList>
    </citation>
    <scope>NUCLEOTIDE SEQUENCE</scope>
    <source>
        <strain evidence="3">DSM 22415</strain>
    </source>
</reference>
<reference evidence="4 5" key="1">
    <citation type="submission" date="2019-06" db="EMBL/GenBank/DDBJ databases">
        <authorList>
            <person name="Rodrigo-Torres L."/>
            <person name="Arahal R. D."/>
            <person name="Lucena T."/>
        </authorList>
    </citation>
    <scope>NUCLEOTIDE SEQUENCE [LARGE SCALE GENOMIC DNA]</scope>
    <source>
        <strain evidence="4 5">SW08-7</strain>
    </source>
</reference>
<keyword evidence="6" id="KW-1185">Reference proteome</keyword>
<dbReference type="SUPFAM" id="SSF69279">
    <property type="entry name" value="Phage tail proteins"/>
    <property type="match status" value="2"/>
</dbReference>
<dbReference type="Proteomes" id="UP000401717">
    <property type="component" value="Unassembled WGS sequence"/>
</dbReference>
<feature type="domain" description="Baseplate hub protein gp44/GpP-like second" evidence="2">
    <location>
        <begin position="105"/>
        <end position="180"/>
    </location>
</feature>
<evidence type="ECO:0000313" key="3">
    <source>
        <dbReference type="EMBL" id="GJD59716.1"/>
    </source>
</evidence>